<comment type="caution">
    <text evidence="2">The sequence shown here is derived from an EMBL/GenBank/DDBJ whole genome shotgun (WGS) entry which is preliminary data.</text>
</comment>
<evidence type="ECO:0000313" key="3">
    <source>
        <dbReference type="Proteomes" id="UP000029719"/>
    </source>
</evidence>
<feature type="chain" id="PRO_5040842842" evidence="1">
    <location>
        <begin position="26"/>
        <end position="174"/>
    </location>
</feature>
<dbReference type="RefSeq" id="WP_037018711.1">
    <property type="nucleotide sequence ID" value="NZ_JRMB01000004.1"/>
</dbReference>
<feature type="signal peptide" evidence="1">
    <location>
        <begin position="1"/>
        <end position="25"/>
    </location>
</feature>
<dbReference type="OrthoDB" id="9844423at2"/>
<evidence type="ECO:0000256" key="1">
    <source>
        <dbReference type="SAM" id="SignalP"/>
    </source>
</evidence>
<organism evidence="2 3">
    <name type="scientific">Pseudomonas lutea</name>
    <dbReference type="NCBI Taxonomy" id="243924"/>
    <lineage>
        <taxon>Bacteria</taxon>
        <taxon>Pseudomonadati</taxon>
        <taxon>Pseudomonadota</taxon>
        <taxon>Gammaproteobacteria</taxon>
        <taxon>Pseudomonadales</taxon>
        <taxon>Pseudomonadaceae</taxon>
        <taxon>Pseudomonas</taxon>
    </lineage>
</organism>
<gene>
    <name evidence="2" type="ORF">LT42_23725</name>
</gene>
<evidence type="ECO:0000313" key="2">
    <source>
        <dbReference type="EMBL" id="KGF62162.1"/>
    </source>
</evidence>
<name>A0A9X0JGX5_9PSED</name>
<protein>
    <submittedName>
        <fullName evidence="2">Uncharacterized protein</fullName>
    </submittedName>
</protein>
<dbReference type="Proteomes" id="UP000029719">
    <property type="component" value="Unassembled WGS sequence"/>
</dbReference>
<sequence length="174" mass="18810">MSKTKRVTLSALTVVALTTTLYALAESSMNKLPPEYKTKAESNAAFQVGLFYKQSGVFDPPISEVCTITVSTSGETRVDFGGSSGCDNDKVQYFSISNGIKGTVAFYDKHCDAGDLEGDDFYIYRITTQPLSHAYIYGLFDGNNNPGIPGMVPVRSKYDNGLTGKVSCVIIDPD</sequence>
<dbReference type="AlphaFoldDB" id="A0A9X0JGX5"/>
<keyword evidence="1" id="KW-0732">Signal</keyword>
<reference evidence="2 3" key="1">
    <citation type="submission" date="2014-09" db="EMBL/GenBank/DDBJ databases">
        <title>Genome sequence of Pseudomonas lutea strain DSM 17257T.</title>
        <authorList>
            <person name="Kwak Y."/>
            <person name="Shin J.-H."/>
        </authorList>
    </citation>
    <scope>NUCLEOTIDE SEQUENCE [LARGE SCALE GENOMIC DNA]</scope>
    <source>
        <strain evidence="2 3">DSM 17257</strain>
    </source>
</reference>
<dbReference type="EMBL" id="JRMB01000004">
    <property type="protein sequence ID" value="KGF62162.1"/>
    <property type="molecule type" value="Genomic_DNA"/>
</dbReference>
<proteinExistence type="predicted"/>
<accession>A0A9X0JGX5</accession>